<feature type="compositionally biased region" description="Basic and acidic residues" evidence="2">
    <location>
        <begin position="366"/>
        <end position="407"/>
    </location>
</feature>
<feature type="compositionally biased region" description="Basic and acidic residues" evidence="2">
    <location>
        <begin position="348"/>
        <end position="357"/>
    </location>
</feature>
<evidence type="ECO:0000256" key="2">
    <source>
        <dbReference type="SAM" id="MobiDB-lite"/>
    </source>
</evidence>
<name>A0A9Q3VZG3_9ACTN</name>
<evidence type="ECO:0000256" key="1">
    <source>
        <dbReference type="SAM" id="Coils"/>
    </source>
</evidence>
<dbReference type="AlphaFoldDB" id="A0A9Q3VZG3"/>
<evidence type="ECO:0000313" key="3">
    <source>
        <dbReference type="EMBL" id="MCD9880547.1"/>
    </source>
</evidence>
<sequence length="506" mass="57756">MNANYPLVEQREYGRPEKRGGLMKKRVMRDEGELPRLAPHHVRVFRVGAEYVEDHGQLHAEDPVVIGASSVTVVDRRIEVPVVVETRIPSAEAGDFTVRATFYCTVTDAKAVVRDGITDVEALLLSHLREVPGLTEDGSDEPIINSAAVRDRIDARLTAYHEMRPTVLSGLRARHALVEVLTPAELAEHIAQLEKERLEQQQQQRREEREQQLALDRAEREAELELKREQIRFVREQRRERNRHQEAVDKELGRQDFETLRGGFDREAGAEQQKHDLTQRAEFNRFVRDQVGEDMKLIGANPLAADLSARHHGDITSDEYSKRVRGYDELQAQRAQLEREFAEKRAELDRQEERWKVEQQNQLEAATREDTQKRQAAKAEEEGRRWDVEHAEDVRRHDEERQDKKQQLQEQHTWARQQLGAWTELTKQAFDRGLFDGQLSDPGAQINRVGDFSFERGPTPDGTAPSAVPNTPRVSIVQKGQDGGDTDEGDSNLDLGGTDSEGSLGH</sequence>
<keyword evidence="4" id="KW-1185">Reference proteome</keyword>
<dbReference type="Proteomes" id="UP001108029">
    <property type="component" value="Unassembled WGS sequence"/>
</dbReference>
<dbReference type="RefSeq" id="WP_232655477.1">
    <property type="nucleotide sequence ID" value="NZ_JAJSBI010000041.1"/>
</dbReference>
<evidence type="ECO:0000313" key="4">
    <source>
        <dbReference type="Proteomes" id="UP001108029"/>
    </source>
</evidence>
<reference evidence="3" key="1">
    <citation type="submission" date="2021-12" db="EMBL/GenBank/DDBJ databases">
        <authorList>
            <person name="Lee J.-H."/>
            <person name="Kim S.-B."/>
        </authorList>
    </citation>
    <scope>NUCLEOTIDE SEQUENCE</scope>
    <source>
        <strain evidence="3">NR30</strain>
    </source>
</reference>
<protein>
    <recommendedName>
        <fullName evidence="5">SPFH domain / Band 7 family protein</fullName>
    </recommendedName>
</protein>
<dbReference type="EMBL" id="JAJSBI010000041">
    <property type="protein sequence ID" value="MCD9880547.1"/>
    <property type="molecule type" value="Genomic_DNA"/>
</dbReference>
<keyword evidence="1" id="KW-0175">Coiled coil</keyword>
<gene>
    <name evidence="3" type="ORF">LJ657_44770</name>
</gene>
<accession>A0A9Q3VZG3</accession>
<feature type="region of interest" description="Disordered" evidence="2">
    <location>
        <begin position="348"/>
        <end position="414"/>
    </location>
</feature>
<evidence type="ECO:0008006" key="5">
    <source>
        <dbReference type="Google" id="ProtNLM"/>
    </source>
</evidence>
<comment type="caution">
    <text evidence="3">The sequence shown here is derived from an EMBL/GenBank/DDBJ whole genome shotgun (WGS) entry which is preliminary data.</text>
</comment>
<feature type="coiled-coil region" evidence="1">
    <location>
        <begin position="184"/>
        <end position="237"/>
    </location>
</feature>
<feature type="region of interest" description="Disordered" evidence="2">
    <location>
        <begin position="434"/>
        <end position="506"/>
    </location>
</feature>
<organism evidence="3 4">
    <name type="scientific">Streptomyces guryensis</name>
    <dbReference type="NCBI Taxonomy" id="2886947"/>
    <lineage>
        <taxon>Bacteria</taxon>
        <taxon>Bacillati</taxon>
        <taxon>Actinomycetota</taxon>
        <taxon>Actinomycetes</taxon>
        <taxon>Kitasatosporales</taxon>
        <taxon>Streptomycetaceae</taxon>
        <taxon>Streptomyces</taxon>
    </lineage>
</organism>
<proteinExistence type="predicted"/>